<organism evidence="2">
    <name type="scientific">viral metagenome</name>
    <dbReference type="NCBI Taxonomy" id="1070528"/>
    <lineage>
        <taxon>unclassified sequences</taxon>
        <taxon>metagenomes</taxon>
        <taxon>organismal metagenomes</taxon>
    </lineage>
</organism>
<feature type="region of interest" description="Disordered" evidence="1">
    <location>
        <begin position="174"/>
        <end position="198"/>
    </location>
</feature>
<name>A0A6C0H8U4_9ZZZZ</name>
<accession>A0A6C0H8U4</accession>
<dbReference type="EMBL" id="MN739896">
    <property type="protein sequence ID" value="QHT76423.1"/>
    <property type="molecule type" value="Genomic_DNA"/>
</dbReference>
<sequence length="237" mass="27689">MLKLLLTITDFNPTETDKVLRNLFQQLDDAERVQESFMFGVSLQKPPHYQGNPWLDDQECTADDDKYKIGKGLDCRLRVVGIEDMIKILRTITDLNPNEQEKQFLYLFAHLADAKREQESLMFAREQGKIYHKESLEQCRNGGVPVQTQHHQRGQDALQRNPWFVQECMTRGPQPSDVHDFNRPGSSNDPPRNPEDFQHDHRRRLLESRCVHGQRLCACNRGCINQVLSRPPFYRCI</sequence>
<protein>
    <submittedName>
        <fullName evidence="2">Uncharacterized protein</fullName>
    </submittedName>
</protein>
<evidence type="ECO:0000256" key="1">
    <source>
        <dbReference type="SAM" id="MobiDB-lite"/>
    </source>
</evidence>
<evidence type="ECO:0000313" key="2">
    <source>
        <dbReference type="EMBL" id="QHT76423.1"/>
    </source>
</evidence>
<proteinExistence type="predicted"/>
<reference evidence="2" key="1">
    <citation type="journal article" date="2020" name="Nature">
        <title>Giant virus diversity and host interactions through global metagenomics.</title>
        <authorList>
            <person name="Schulz F."/>
            <person name="Roux S."/>
            <person name="Paez-Espino D."/>
            <person name="Jungbluth S."/>
            <person name="Walsh D.A."/>
            <person name="Denef V.J."/>
            <person name="McMahon K.D."/>
            <person name="Konstantinidis K.T."/>
            <person name="Eloe-Fadrosh E.A."/>
            <person name="Kyrpides N.C."/>
            <person name="Woyke T."/>
        </authorList>
    </citation>
    <scope>NUCLEOTIDE SEQUENCE</scope>
    <source>
        <strain evidence="2">GVMAG-M-3300023179-82</strain>
    </source>
</reference>
<dbReference type="AlphaFoldDB" id="A0A6C0H8U4"/>